<dbReference type="InterPro" id="IPR018187">
    <property type="entry name" value="Asp/Glu_racemase_AS_1"/>
</dbReference>
<name>A0A1M5EM25_9FLAO</name>
<gene>
    <name evidence="3" type="ORF">SAMN02787073_2960</name>
</gene>
<dbReference type="Pfam" id="PF01177">
    <property type="entry name" value="Asp_Glu_race"/>
    <property type="match status" value="1"/>
</dbReference>
<evidence type="ECO:0000313" key="3">
    <source>
        <dbReference type="EMBL" id="SHF80204.1"/>
    </source>
</evidence>
<proteinExistence type="inferred from homology"/>
<dbReference type="InterPro" id="IPR001920">
    <property type="entry name" value="Asp/Glu_race"/>
</dbReference>
<dbReference type="PROSITE" id="PS00923">
    <property type="entry name" value="ASP_GLU_RACEMASE_1"/>
    <property type="match status" value="1"/>
</dbReference>
<evidence type="ECO:0000256" key="2">
    <source>
        <dbReference type="ARBA" id="ARBA00023235"/>
    </source>
</evidence>
<organism evidence="3 4">
    <name type="scientific">Chryseobacterium vrystaatense</name>
    <dbReference type="NCBI Taxonomy" id="307480"/>
    <lineage>
        <taxon>Bacteria</taxon>
        <taxon>Pseudomonadati</taxon>
        <taxon>Bacteroidota</taxon>
        <taxon>Flavobacteriia</taxon>
        <taxon>Flavobacteriales</taxon>
        <taxon>Weeksellaceae</taxon>
        <taxon>Chryseobacterium group</taxon>
        <taxon>Chryseobacterium</taxon>
    </lineage>
</organism>
<dbReference type="AlphaFoldDB" id="A0A1M5EM25"/>
<dbReference type="Gene3D" id="3.40.50.1860">
    <property type="match status" value="2"/>
</dbReference>
<dbReference type="InterPro" id="IPR015942">
    <property type="entry name" value="Asp/Glu/hydantoin_racemase"/>
</dbReference>
<dbReference type="SUPFAM" id="SSF53681">
    <property type="entry name" value="Aspartate/glutamate racemase"/>
    <property type="match status" value="2"/>
</dbReference>
<dbReference type="PANTHER" id="PTHR21198">
    <property type="entry name" value="GLUTAMATE RACEMASE"/>
    <property type="match status" value="1"/>
</dbReference>
<sequence>MKVIGLIGGMSWESSVLYYQILNRKTQEILGGSHSSDCLMYSVDFGEIAMLQHQGDWESLEKKMIAAAQRLERGGADIILICTNTMHKMAEAIEQNTNIPLLHIVDSTAEDIQKKSYTKLGMLATKFSMEEDFLKNRYKTKYGIETMVPEAEQRNEVHRIIYEELVQGIIKESSRQYYLKIIDDLVKNGAEAIILGCTEIELLIKPEDVSVDLFATAKLHAEKAVDWALS</sequence>
<dbReference type="EMBL" id="FQVE01000003">
    <property type="protein sequence ID" value="SHF80204.1"/>
    <property type="molecule type" value="Genomic_DNA"/>
</dbReference>
<reference evidence="4" key="1">
    <citation type="submission" date="2016-11" db="EMBL/GenBank/DDBJ databases">
        <authorList>
            <person name="Varghese N."/>
            <person name="Submissions S."/>
        </authorList>
    </citation>
    <scope>NUCLEOTIDE SEQUENCE [LARGE SCALE GENOMIC DNA]</scope>
    <source>
        <strain evidence="4">YR203</strain>
    </source>
</reference>
<keyword evidence="2" id="KW-0413">Isomerase</keyword>
<evidence type="ECO:0000256" key="1">
    <source>
        <dbReference type="ARBA" id="ARBA00007847"/>
    </source>
</evidence>
<dbReference type="RefSeq" id="WP_073174315.1">
    <property type="nucleotide sequence ID" value="NZ_FQVE01000003.1"/>
</dbReference>
<comment type="similarity">
    <text evidence="1">Belongs to the aspartate/glutamate racemases family.</text>
</comment>
<dbReference type="NCBIfam" id="TIGR00035">
    <property type="entry name" value="asp_race"/>
    <property type="match status" value="1"/>
</dbReference>
<dbReference type="PANTHER" id="PTHR21198:SF7">
    <property type="entry name" value="ASPARTATE-GLUTAMATE RACEMASE FAMILY"/>
    <property type="match status" value="1"/>
</dbReference>
<protein>
    <submittedName>
        <fullName evidence="3">Aspartate racemase</fullName>
    </submittedName>
</protein>
<dbReference type="GO" id="GO:0047661">
    <property type="term" value="F:amino-acid racemase activity"/>
    <property type="evidence" value="ECO:0007669"/>
    <property type="project" value="InterPro"/>
</dbReference>
<dbReference type="Proteomes" id="UP000184108">
    <property type="component" value="Unassembled WGS sequence"/>
</dbReference>
<dbReference type="InterPro" id="IPR004380">
    <property type="entry name" value="Asp_race"/>
</dbReference>
<accession>A0A1M5EM25</accession>
<evidence type="ECO:0000313" key="4">
    <source>
        <dbReference type="Proteomes" id="UP000184108"/>
    </source>
</evidence>